<dbReference type="InterPro" id="IPR011989">
    <property type="entry name" value="ARM-like"/>
</dbReference>
<proteinExistence type="inferred from homology"/>
<dbReference type="Gene3D" id="1.25.10.10">
    <property type="entry name" value="Leucine-rich Repeat Variant"/>
    <property type="match status" value="1"/>
</dbReference>
<evidence type="ECO:0000313" key="5">
    <source>
        <dbReference type="Proteomes" id="UP000187209"/>
    </source>
</evidence>
<dbReference type="InterPro" id="IPR016024">
    <property type="entry name" value="ARM-type_fold"/>
</dbReference>
<keyword evidence="5" id="KW-1185">Reference proteome</keyword>
<dbReference type="PANTHER" id="PTHR23316">
    <property type="entry name" value="IMPORTIN ALPHA"/>
    <property type="match status" value="1"/>
</dbReference>
<dbReference type="EMBL" id="MPUH01000195">
    <property type="protein sequence ID" value="OMJ86767.1"/>
    <property type="molecule type" value="Genomic_DNA"/>
</dbReference>
<evidence type="ECO:0008006" key="6">
    <source>
        <dbReference type="Google" id="ProtNLM"/>
    </source>
</evidence>
<gene>
    <name evidence="4" type="ORF">SteCoe_11621</name>
</gene>
<dbReference type="OrthoDB" id="5808860at2759"/>
<name>A0A1R2CCN5_9CILI</name>
<organism evidence="4 5">
    <name type="scientific">Stentor coeruleus</name>
    <dbReference type="NCBI Taxonomy" id="5963"/>
    <lineage>
        <taxon>Eukaryota</taxon>
        <taxon>Sar</taxon>
        <taxon>Alveolata</taxon>
        <taxon>Ciliophora</taxon>
        <taxon>Postciliodesmatophora</taxon>
        <taxon>Heterotrichea</taxon>
        <taxon>Heterotrichida</taxon>
        <taxon>Stentoridae</taxon>
        <taxon>Stentor</taxon>
    </lineage>
</organism>
<keyword evidence="3" id="KW-0653">Protein transport</keyword>
<dbReference type="GO" id="GO:0015031">
    <property type="term" value="P:protein transport"/>
    <property type="evidence" value="ECO:0007669"/>
    <property type="project" value="UniProtKB-KW"/>
</dbReference>
<keyword evidence="2" id="KW-0813">Transport</keyword>
<protein>
    <recommendedName>
        <fullName evidence="6">Importin subunit alpha</fullName>
    </recommendedName>
</protein>
<sequence>MNSETIYRIEQRKNNFMKAPQDHIGQRLNFAVHLRKNKRQQAVIKYREKNINSELQAGKEEITIKGRLEFSFGAIEKLLNFIDQNNCKMVLNQILIICQSNQDLKILDFPNLVLRFTDFLDSIYEDEISEIAMTILMVLTSKISYNPMLYIDSLDLNKLVLCLNENKPKTSVKVFKTFADLASDCSEMREKIISLGIHKKLINYSYQTNNIKCLRITSEFIKSLAIDQKTLPHEVFELCLATTKKFLMIKKTKITINSLTALSLFCRENLRKIQAVINLGILDDILKLCLHKNKQIQEASIYIIGNISYGDPPQINELIEHNIFNYLIKTIDSHSNSVRKETVYIISNIIASGNKYLQYLLEHEIIDKLICKLEVDDYHFIKELSFVFYNSSHLANYRNFRVFVDKKVFYFIKGPLCSVNPVSIVNCLKFIIAVLKVYGENDSMEAIESMEYTQCIDVVESLCNNPNTTVQMIAEDILEFFKKDMAYEFSWNY</sequence>
<dbReference type="InterPro" id="IPR000225">
    <property type="entry name" value="Armadillo"/>
</dbReference>
<evidence type="ECO:0000256" key="1">
    <source>
        <dbReference type="ARBA" id="ARBA00010394"/>
    </source>
</evidence>
<comment type="similarity">
    <text evidence="1">Belongs to the importin alpha family.</text>
</comment>
<dbReference type="AlphaFoldDB" id="A0A1R2CCN5"/>
<evidence type="ECO:0000313" key="4">
    <source>
        <dbReference type="EMBL" id="OMJ86767.1"/>
    </source>
</evidence>
<evidence type="ECO:0000256" key="2">
    <source>
        <dbReference type="ARBA" id="ARBA00022448"/>
    </source>
</evidence>
<accession>A0A1R2CCN5</accession>
<dbReference type="Proteomes" id="UP000187209">
    <property type="component" value="Unassembled WGS sequence"/>
</dbReference>
<comment type="caution">
    <text evidence="4">The sequence shown here is derived from an EMBL/GenBank/DDBJ whole genome shotgun (WGS) entry which is preliminary data.</text>
</comment>
<dbReference type="SMART" id="SM00185">
    <property type="entry name" value="ARM"/>
    <property type="match status" value="2"/>
</dbReference>
<evidence type="ECO:0000256" key="3">
    <source>
        <dbReference type="ARBA" id="ARBA00022927"/>
    </source>
</evidence>
<dbReference type="SUPFAM" id="SSF48371">
    <property type="entry name" value="ARM repeat"/>
    <property type="match status" value="1"/>
</dbReference>
<reference evidence="4 5" key="1">
    <citation type="submission" date="2016-11" db="EMBL/GenBank/DDBJ databases">
        <title>The macronuclear genome of Stentor coeruleus: a giant cell with tiny introns.</title>
        <authorList>
            <person name="Slabodnick M."/>
            <person name="Ruby J.G."/>
            <person name="Reiff S.B."/>
            <person name="Swart E.C."/>
            <person name="Gosai S."/>
            <person name="Prabakaran S."/>
            <person name="Witkowska E."/>
            <person name="Larue G.E."/>
            <person name="Fisher S."/>
            <person name="Freeman R.M."/>
            <person name="Gunawardena J."/>
            <person name="Chu W."/>
            <person name="Stover N.A."/>
            <person name="Gregory B.D."/>
            <person name="Nowacki M."/>
            <person name="Derisi J."/>
            <person name="Roy S.W."/>
            <person name="Marshall W.F."/>
            <person name="Sood P."/>
        </authorList>
    </citation>
    <scope>NUCLEOTIDE SEQUENCE [LARGE SCALE GENOMIC DNA]</scope>
    <source>
        <strain evidence="4">WM001</strain>
    </source>
</reference>